<reference evidence="15" key="2">
    <citation type="submission" date="2025-09" db="UniProtKB">
        <authorList>
            <consortium name="Ensembl"/>
        </authorList>
    </citation>
    <scope>IDENTIFICATION</scope>
</reference>
<evidence type="ECO:0000256" key="11">
    <source>
        <dbReference type="ARBA" id="ARBA00030268"/>
    </source>
</evidence>
<dbReference type="CDD" id="cd00936">
    <property type="entry name" value="WEPRS_RNA"/>
    <property type="match status" value="1"/>
</dbReference>
<dbReference type="AlphaFoldDB" id="A0A2K5EM61"/>
<dbReference type="GO" id="GO:0005737">
    <property type="term" value="C:cytoplasm"/>
    <property type="evidence" value="ECO:0007669"/>
    <property type="project" value="TreeGrafter"/>
</dbReference>
<gene>
    <name evidence="15" type="primary">WARS1</name>
</gene>
<keyword evidence="4" id="KW-0597">Phosphoprotein</keyword>
<evidence type="ECO:0000256" key="4">
    <source>
        <dbReference type="ARBA" id="ARBA00022553"/>
    </source>
</evidence>
<comment type="catalytic activity">
    <reaction evidence="12">
        <text>tRNA(Trp) + L-tryptophan + ATP = L-tryptophyl-tRNA(Trp) + AMP + diphosphate + H(+)</text>
        <dbReference type="Rhea" id="RHEA:24080"/>
        <dbReference type="Rhea" id="RHEA-COMP:9671"/>
        <dbReference type="Rhea" id="RHEA-COMP:9705"/>
        <dbReference type="ChEBI" id="CHEBI:15378"/>
        <dbReference type="ChEBI" id="CHEBI:30616"/>
        <dbReference type="ChEBI" id="CHEBI:33019"/>
        <dbReference type="ChEBI" id="CHEBI:57912"/>
        <dbReference type="ChEBI" id="CHEBI:78442"/>
        <dbReference type="ChEBI" id="CHEBI:78535"/>
        <dbReference type="ChEBI" id="CHEBI:456215"/>
        <dbReference type="EC" id="6.1.1.2"/>
    </reaction>
    <physiologicalReaction direction="left-to-right" evidence="12">
        <dbReference type="Rhea" id="RHEA:24081"/>
    </physiologicalReaction>
</comment>
<evidence type="ECO:0000259" key="14">
    <source>
        <dbReference type="PROSITE" id="PS51185"/>
    </source>
</evidence>
<keyword evidence="5 13" id="KW-0436">Ligase</keyword>
<dbReference type="PROSITE" id="PS51185">
    <property type="entry name" value="WHEP_TRS_2"/>
    <property type="match status" value="1"/>
</dbReference>
<dbReference type="Gene3D" id="1.10.287.10">
    <property type="entry name" value="S15/NS1, RNA-binding"/>
    <property type="match status" value="1"/>
</dbReference>
<protein>
    <recommendedName>
        <fullName evidence="3">Tryptophan--tRNA ligase, cytoplasmic</fullName>
        <ecNumber evidence="2">6.1.1.2</ecNumber>
    </recommendedName>
    <alternativeName>
        <fullName evidence="11">Tryptophanyl-tRNA synthetase</fullName>
    </alternativeName>
</protein>
<dbReference type="GO" id="GO:0005524">
    <property type="term" value="F:ATP binding"/>
    <property type="evidence" value="ECO:0007669"/>
    <property type="project" value="UniProtKB-KW"/>
</dbReference>
<dbReference type="PANTHER" id="PTHR10055">
    <property type="entry name" value="TRYPTOPHANYL-TRNA SYNTHETASE"/>
    <property type="match status" value="1"/>
</dbReference>
<dbReference type="GO" id="GO:0001525">
    <property type="term" value="P:angiogenesis"/>
    <property type="evidence" value="ECO:0007669"/>
    <property type="project" value="UniProtKB-KW"/>
</dbReference>
<dbReference type="PRINTS" id="PR01039">
    <property type="entry name" value="TRNASYNTHTRP"/>
</dbReference>
<keyword evidence="8 13" id="KW-0067">ATP-binding</keyword>
<dbReference type="SMART" id="SM00991">
    <property type="entry name" value="WHEP-TRS"/>
    <property type="match status" value="1"/>
</dbReference>
<keyword evidence="6" id="KW-0037">Angiogenesis</keyword>
<dbReference type="FunFam" id="1.10.287.10:FF:000006">
    <property type="entry name" value="Bifunctional glutamate/proline--tRNA ligase"/>
    <property type="match status" value="1"/>
</dbReference>
<dbReference type="Ensembl" id="ENSANAT00000052340.1">
    <property type="protein sequence ID" value="ENSANAP00000034276.1"/>
    <property type="gene ID" value="ENSANAG00000034744.1"/>
</dbReference>
<dbReference type="FunFam" id="3.40.50.620:FF:000454">
    <property type="entry name" value="Tryptophan--tRNA ligase, cytoplasmic"/>
    <property type="match status" value="1"/>
</dbReference>
<dbReference type="InterPro" id="IPR014729">
    <property type="entry name" value="Rossmann-like_a/b/a_fold"/>
</dbReference>
<evidence type="ECO:0000256" key="6">
    <source>
        <dbReference type="ARBA" id="ARBA00022657"/>
    </source>
</evidence>
<accession>A0A2K5EM61</accession>
<dbReference type="GO" id="GO:0006436">
    <property type="term" value="P:tryptophanyl-tRNA aminoacylation"/>
    <property type="evidence" value="ECO:0007669"/>
    <property type="project" value="InterPro"/>
</dbReference>
<dbReference type="CDD" id="cd00806">
    <property type="entry name" value="TrpRS_core"/>
    <property type="match status" value="1"/>
</dbReference>
<evidence type="ECO:0000313" key="16">
    <source>
        <dbReference type="Proteomes" id="UP000233020"/>
    </source>
</evidence>
<feature type="domain" description="WHEP-TRS" evidence="14">
    <location>
        <begin position="9"/>
        <end position="65"/>
    </location>
</feature>
<evidence type="ECO:0000256" key="13">
    <source>
        <dbReference type="RuleBase" id="RU363036"/>
    </source>
</evidence>
<dbReference type="Pfam" id="PF00458">
    <property type="entry name" value="WHEP-TRS"/>
    <property type="match status" value="1"/>
</dbReference>
<dbReference type="PANTHER" id="PTHR10055:SF1">
    <property type="entry name" value="TRYPTOPHAN--TRNA LIGASE, CYTOPLASMIC"/>
    <property type="match status" value="1"/>
</dbReference>
<keyword evidence="9 13" id="KW-0648">Protein biosynthesis</keyword>
<evidence type="ECO:0000256" key="2">
    <source>
        <dbReference type="ARBA" id="ARBA00013161"/>
    </source>
</evidence>
<comment type="similarity">
    <text evidence="1 13">Belongs to the class-I aminoacyl-tRNA synthetase family.</text>
</comment>
<evidence type="ECO:0000256" key="9">
    <source>
        <dbReference type="ARBA" id="ARBA00022917"/>
    </source>
</evidence>
<dbReference type="NCBIfam" id="TIGR00233">
    <property type="entry name" value="trpS"/>
    <property type="match status" value="1"/>
</dbReference>
<dbReference type="Pfam" id="PF00579">
    <property type="entry name" value="tRNA-synt_1b"/>
    <property type="match status" value="1"/>
</dbReference>
<keyword evidence="10 13" id="KW-0030">Aminoacyl-tRNA synthetase</keyword>
<organism evidence="15 16">
    <name type="scientific">Aotus nancymaae</name>
    <name type="common">Ma's night monkey</name>
    <dbReference type="NCBI Taxonomy" id="37293"/>
    <lineage>
        <taxon>Eukaryota</taxon>
        <taxon>Metazoa</taxon>
        <taxon>Chordata</taxon>
        <taxon>Craniata</taxon>
        <taxon>Vertebrata</taxon>
        <taxon>Euteleostomi</taxon>
        <taxon>Mammalia</taxon>
        <taxon>Eutheria</taxon>
        <taxon>Euarchontoglires</taxon>
        <taxon>Primates</taxon>
        <taxon>Haplorrhini</taxon>
        <taxon>Platyrrhini</taxon>
        <taxon>Aotidae</taxon>
        <taxon>Aotus</taxon>
    </lineage>
</organism>
<dbReference type="Gene3D" id="3.40.50.620">
    <property type="entry name" value="HUPs"/>
    <property type="match status" value="1"/>
</dbReference>
<dbReference type="EC" id="6.1.1.2" evidence="2"/>
<evidence type="ECO:0000256" key="12">
    <source>
        <dbReference type="ARBA" id="ARBA00049923"/>
    </source>
</evidence>
<dbReference type="InterPro" id="IPR002305">
    <property type="entry name" value="aa-tRNA-synth_Ic"/>
</dbReference>
<keyword evidence="16" id="KW-1185">Reference proteome</keyword>
<dbReference type="SUPFAM" id="SSF47060">
    <property type="entry name" value="S15/NS1 RNA-binding domain"/>
    <property type="match status" value="1"/>
</dbReference>
<dbReference type="InterPro" id="IPR009068">
    <property type="entry name" value="uS15_NS1_RNA-bd_sf"/>
</dbReference>
<dbReference type="InterPro" id="IPR000738">
    <property type="entry name" value="WHEP-TRS_dom"/>
</dbReference>
<evidence type="ECO:0000256" key="10">
    <source>
        <dbReference type="ARBA" id="ARBA00023146"/>
    </source>
</evidence>
<dbReference type="PROSITE" id="PS00762">
    <property type="entry name" value="WHEP_TRS_1"/>
    <property type="match status" value="1"/>
</dbReference>
<dbReference type="GeneTree" id="ENSGT00940000153724"/>
<evidence type="ECO:0000256" key="8">
    <source>
        <dbReference type="ARBA" id="ARBA00022840"/>
    </source>
</evidence>
<keyword evidence="7 13" id="KW-0547">Nucleotide-binding</keyword>
<dbReference type="SUPFAM" id="SSF52374">
    <property type="entry name" value="Nucleotidylyl transferase"/>
    <property type="match status" value="1"/>
</dbReference>
<evidence type="ECO:0000256" key="7">
    <source>
        <dbReference type="ARBA" id="ARBA00022741"/>
    </source>
</evidence>
<sequence>MANSEACASALELFNSITTQGEHVRALKARNASKDEIDSAVKMLLSLKMSYKAAMGEDYKADCPPGNPAPGINHGPEATEAEEDFVDPWTVQTSSAKGIDYDKLIVRFGSSKIDKELINRIERATGQRPHHFLRRGIFFSHRLGSNSYHDSNCKEVSTYIKGDISFLPPCFFRWLQDVFNVPLVIQMTDDEKYLWKDLTLDQAYGYAVENAKDIIACGFDINKTFIFSDLDYMGMSPGFYKNVVKIQKHVTFNQVKGIFGFTDSDSIGKISFPAIQAAPSFSNSFPQIFGDRTDIQCLIPCAIDQDPYFRMTRDVAPKIGYPKPALLHSTFFPALQGAQTKMSASDPNSSIFLTDTAKQIKTKVNKHAFSGGRDTIEEHRQFGGNCDVDVSFMYLTFFLEDDDKLEQIRKDYSSGAMLTGELKKTLIEVLQPLIAEHQARRKEVTDEIVKEFMTPRKLSFDFQ</sequence>
<dbReference type="Proteomes" id="UP000233020">
    <property type="component" value="Unplaced"/>
</dbReference>
<dbReference type="Gene3D" id="1.10.240.10">
    <property type="entry name" value="Tyrosyl-Transfer RNA Synthetase"/>
    <property type="match status" value="1"/>
</dbReference>
<dbReference type="FunFam" id="1.10.240.10:FF:000003">
    <property type="entry name" value="Tryptophan--tRNA ligase, cytoplasmic"/>
    <property type="match status" value="1"/>
</dbReference>
<evidence type="ECO:0000313" key="15">
    <source>
        <dbReference type="Ensembl" id="ENSANAP00000034276.1"/>
    </source>
</evidence>
<proteinExistence type="inferred from homology"/>
<name>A0A2K5EM61_AOTNA</name>
<evidence type="ECO:0000256" key="3">
    <source>
        <dbReference type="ARBA" id="ARBA00013782"/>
    </source>
</evidence>
<evidence type="ECO:0000256" key="5">
    <source>
        <dbReference type="ARBA" id="ARBA00022598"/>
    </source>
</evidence>
<reference evidence="15" key="1">
    <citation type="submission" date="2025-08" db="UniProtKB">
        <authorList>
            <consortium name="Ensembl"/>
        </authorList>
    </citation>
    <scope>IDENTIFICATION</scope>
</reference>
<evidence type="ECO:0000256" key="1">
    <source>
        <dbReference type="ARBA" id="ARBA00005594"/>
    </source>
</evidence>
<dbReference type="InterPro" id="IPR002306">
    <property type="entry name" value="Trp-tRNA-ligase"/>
</dbReference>
<dbReference type="GO" id="GO:0004830">
    <property type="term" value="F:tryptophan-tRNA ligase activity"/>
    <property type="evidence" value="ECO:0007669"/>
    <property type="project" value="UniProtKB-EC"/>
</dbReference>